<dbReference type="Proteomes" id="UP000568888">
    <property type="component" value="Unassembled WGS sequence"/>
</dbReference>
<evidence type="ECO:0000256" key="2">
    <source>
        <dbReference type="SAM" id="SignalP"/>
    </source>
</evidence>
<organism evidence="3 4">
    <name type="scientific">Geomonas paludis</name>
    <dbReference type="NCBI Taxonomy" id="2740185"/>
    <lineage>
        <taxon>Bacteria</taxon>
        <taxon>Pseudomonadati</taxon>
        <taxon>Thermodesulfobacteriota</taxon>
        <taxon>Desulfuromonadia</taxon>
        <taxon>Geobacterales</taxon>
        <taxon>Geobacteraceae</taxon>
        <taxon>Geomonas</taxon>
    </lineage>
</organism>
<proteinExistence type="predicted"/>
<gene>
    <name evidence="3" type="ORF">GMPD_17620</name>
</gene>
<evidence type="ECO:0000256" key="1">
    <source>
        <dbReference type="SAM" id="Phobius"/>
    </source>
</evidence>
<keyword evidence="2" id="KW-0732">Signal</keyword>
<evidence type="ECO:0000313" key="4">
    <source>
        <dbReference type="Proteomes" id="UP000568888"/>
    </source>
</evidence>
<feature type="signal peptide" evidence="2">
    <location>
        <begin position="1"/>
        <end position="25"/>
    </location>
</feature>
<protein>
    <submittedName>
        <fullName evidence="3">Uncharacterized protein</fullName>
    </submittedName>
</protein>
<reference evidence="4" key="1">
    <citation type="submission" date="2020-06" db="EMBL/GenBank/DDBJ databases">
        <title>Draft genomic sequecing of Geomonas sp. Red736.</title>
        <authorList>
            <person name="Itoh H."/>
            <person name="Xu Z.X."/>
            <person name="Ushijima N."/>
            <person name="Masuda Y."/>
            <person name="Shiratori Y."/>
            <person name="Senoo K."/>
        </authorList>
    </citation>
    <scope>NUCLEOTIDE SEQUENCE [LARGE SCALE GENOMIC DNA]</scope>
    <source>
        <strain evidence="4">Red736</strain>
    </source>
</reference>
<feature type="chain" id="PRO_5028084260" evidence="2">
    <location>
        <begin position="26"/>
        <end position="71"/>
    </location>
</feature>
<dbReference type="RefSeq" id="WP_183346670.1">
    <property type="nucleotide sequence ID" value="NZ_BLXY01000002.1"/>
</dbReference>
<evidence type="ECO:0000313" key="3">
    <source>
        <dbReference type="EMBL" id="GFO63843.1"/>
    </source>
</evidence>
<dbReference type="AlphaFoldDB" id="A0A6V8MW75"/>
<name>A0A6V8MW75_9BACT</name>
<dbReference type="EMBL" id="BLXY01000002">
    <property type="protein sequence ID" value="GFO63843.1"/>
    <property type="molecule type" value="Genomic_DNA"/>
</dbReference>
<keyword evidence="1" id="KW-0812">Transmembrane</keyword>
<accession>A0A6V8MW75</accession>
<sequence>MLRASLWVPALALALVALTRTDAHAYIDPNTGGYVFQVLFPIISGIAAAFVFCRDGIVKLVRKIFRRPDGK</sequence>
<comment type="caution">
    <text evidence="3">The sequence shown here is derived from an EMBL/GenBank/DDBJ whole genome shotgun (WGS) entry which is preliminary data.</text>
</comment>
<keyword evidence="1" id="KW-1133">Transmembrane helix</keyword>
<feature type="transmembrane region" description="Helical" evidence="1">
    <location>
        <begin position="33"/>
        <end position="53"/>
    </location>
</feature>
<keyword evidence="1" id="KW-0472">Membrane</keyword>